<dbReference type="AlphaFoldDB" id="T0YNU6"/>
<protein>
    <submittedName>
        <fullName evidence="2">Pentapeptide repeat-containing protein</fullName>
    </submittedName>
</protein>
<feature type="non-terminal residue" evidence="2">
    <location>
        <position position="240"/>
    </location>
</feature>
<reference evidence="2" key="1">
    <citation type="submission" date="2013-08" db="EMBL/GenBank/DDBJ databases">
        <authorList>
            <person name="Mendez C."/>
            <person name="Richter M."/>
            <person name="Ferrer M."/>
            <person name="Sanchez J."/>
        </authorList>
    </citation>
    <scope>NUCLEOTIDE SEQUENCE</scope>
</reference>
<name>T0YNU6_9ZZZZ</name>
<proteinExistence type="predicted"/>
<organism evidence="2">
    <name type="scientific">mine drainage metagenome</name>
    <dbReference type="NCBI Taxonomy" id="410659"/>
    <lineage>
        <taxon>unclassified sequences</taxon>
        <taxon>metagenomes</taxon>
        <taxon>ecological metagenomes</taxon>
    </lineage>
</organism>
<dbReference type="Pfam" id="PF09937">
    <property type="entry name" value="DUF2169"/>
    <property type="match status" value="1"/>
</dbReference>
<dbReference type="EMBL" id="AUZX01013705">
    <property type="protein sequence ID" value="EQD34743.1"/>
    <property type="molecule type" value="Genomic_DNA"/>
</dbReference>
<evidence type="ECO:0000313" key="2">
    <source>
        <dbReference type="EMBL" id="EQD34743.1"/>
    </source>
</evidence>
<accession>T0YNU6</accession>
<dbReference type="InterPro" id="IPR018683">
    <property type="entry name" value="DUF2169"/>
</dbReference>
<comment type="caution">
    <text evidence="2">The sequence shown here is derived from an EMBL/GenBank/DDBJ whole genome shotgun (WGS) entry which is preliminary data.</text>
</comment>
<reference evidence="2" key="2">
    <citation type="journal article" date="2014" name="ISME J.">
        <title>Microbial stratification in low pH oxic and suboxic macroscopic growths along an acid mine drainage.</title>
        <authorList>
            <person name="Mendez-Garcia C."/>
            <person name="Mesa V."/>
            <person name="Sprenger R.R."/>
            <person name="Richter M."/>
            <person name="Diez M.S."/>
            <person name="Solano J."/>
            <person name="Bargiela R."/>
            <person name="Golyshina O.V."/>
            <person name="Manteca A."/>
            <person name="Ramos J.L."/>
            <person name="Gallego J.R."/>
            <person name="Llorente I."/>
            <person name="Martins Dos Santos V.A."/>
            <person name="Jensen O.N."/>
            <person name="Pelaez A.I."/>
            <person name="Sanchez J."/>
            <person name="Ferrer M."/>
        </authorList>
    </citation>
    <scope>NUCLEOTIDE SEQUENCE</scope>
</reference>
<sequence length="240" mass="26329">MWQKVVPELPEGGVWDEGIPKDRGEVLFCARAFSSDGKPTAYRRISVRVGPISKSLDVHGDRHWERGASGWRKSEAQPFIEMPVDLSRSFGGPGSLQNPKGKGFVIEKGADPTPLPNIESPFAPVESPDDRPDPDTLAALDLSCPIRISKAGSYQTGEIGKDPPSLPANADWTLYNQALPDQWLSSDFWKGGEEFALEGLSPISERQEGTLPRILLKSFVTRMDNTGESFVEVAMHPETV</sequence>
<evidence type="ECO:0000259" key="1">
    <source>
        <dbReference type="Pfam" id="PF09937"/>
    </source>
</evidence>
<gene>
    <name evidence="2" type="ORF">B1A_18567</name>
</gene>
<feature type="domain" description="DUF2169" evidence="1">
    <location>
        <begin position="15"/>
        <end position="240"/>
    </location>
</feature>